<evidence type="ECO:0000256" key="2">
    <source>
        <dbReference type="SAM" id="Phobius"/>
    </source>
</evidence>
<dbReference type="EMBL" id="MU001862">
    <property type="protein sequence ID" value="KAF2795318.1"/>
    <property type="molecule type" value="Genomic_DNA"/>
</dbReference>
<keyword evidence="4" id="KW-1185">Reference proteome</keyword>
<dbReference type="AlphaFoldDB" id="A0A6A6XGE1"/>
<evidence type="ECO:0000313" key="3">
    <source>
        <dbReference type="EMBL" id="KAF2795318.1"/>
    </source>
</evidence>
<organism evidence="3 4">
    <name type="scientific">Melanomma pulvis-pyrius CBS 109.77</name>
    <dbReference type="NCBI Taxonomy" id="1314802"/>
    <lineage>
        <taxon>Eukaryota</taxon>
        <taxon>Fungi</taxon>
        <taxon>Dikarya</taxon>
        <taxon>Ascomycota</taxon>
        <taxon>Pezizomycotina</taxon>
        <taxon>Dothideomycetes</taxon>
        <taxon>Pleosporomycetidae</taxon>
        <taxon>Pleosporales</taxon>
        <taxon>Melanommataceae</taxon>
        <taxon>Melanomma</taxon>
    </lineage>
</organism>
<feature type="region of interest" description="Disordered" evidence="1">
    <location>
        <begin position="243"/>
        <end position="267"/>
    </location>
</feature>
<keyword evidence="2" id="KW-1133">Transmembrane helix</keyword>
<keyword evidence="2" id="KW-0812">Transmembrane</keyword>
<dbReference type="Proteomes" id="UP000799757">
    <property type="component" value="Unassembled WGS sequence"/>
</dbReference>
<accession>A0A6A6XGE1</accession>
<gene>
    <name evidence="3" type="ORF">K505DRAFT_14029</name>
</gene>
<reference evidence="3" key="1">
    <citation type="journal article" date="2020" name="Stud. Mycol.">
        <title>101 Dothideomycetes genomes: a test case for predicting lifestyles and emergence of pathogens.</title>
        <authorList>
            <person name="Haridas S."/>
            <person name="Albert R."/>
            <person name="Binder M."/>
            <person name="Bloem J."/>
            <person name="Labutti K."/>
            <person name="Salamov A."/>
            <person name="Andreopoulos B."/>
            <person name="Baker S."/>
            <person name="Barry K."/>
            <person name="Bills G."/>
            <person name="Bluhm B."/>
            <person name="Cannon C."/>
            <person name="Castanera R."/>
            <person name="Culley D."/>
            <person name="Daum C."/>
            <person name="Ezra D."/>
            <person name="Gonzalez J."/>
            <person name="Henrissat B."/>
            <person name="Kuo A."/>
            <person name="Liang C."/>
            <person name="Lipzen A."/>
            <person name="Lutzoni F."/>
            <person name="Magnuson J."/>
            <person name="Mondo S."/>
            <person name="Nolan M."/>
            <person name="Ohm R."/>
            <person name="Pangilinan J."/>
            <person name="Park H.-J."/>
            <person name="Ramirez L."/>
            <person name="Alfaro M."/>
            <person name="Sun H."/>
            <person name="Tritt A."/>
            <person name="Yoshinaga Y."/>
            <person name="Zwiers L.-H."/>
            <person name="Turgeon B."/>
            <person name="Goodwin S."/>
            <person name="Spatafora J."/>
            <person name="Crous P."/>
            <person name="Grigoriev I."/>
        </authorList>
    </citation>
    <scope>NUCLEOTIDE SEQUENCE</scope>
    <source>
        <strain evidence="3">CBS 109.77</strain>
    </source>
</reference>
<protein>
    <submittedName>
        <fullName evidence="3">Uncharacterized protein</fullName>
    </submittedName>
</protein>
<evidence type="ECO:0000256" key="1">
    <source>
        <dbReference type="SAM" id="MobiDB-lite"/>
    </source>
</evidence>
<name>A0A6A6XGE1_9PLEO</name>
<dbReference type="OrthoDB" id="5413280at2759"/>
<sequence length="327" mass="37323">MGNEHASSVKPEMGSLADYWVGCGAIIVLLHFRAATRWTIRACRIGGRPAQPSAPLSAPIIDWQIFCYTDSERFGSPLIMHSTQQLRSRMPQYSRYVDDNRSNFREPLLRRHTARDSKFSDKLSIEEGVGANRFRPQSWSGRTLFFDETIGLLDRGIEAADKHIKPLQEAFQKEVAGIRLYATQNIIDELWEMRLDIKPKTHRRNSKKEDDEGESVEMDEMMQMSKQAKQAWAKIDRALQAAANGTKSTVSPGRRSIKKADDKPGIERTVSKLQTSGSQCLDLLAKSRKKYSEIETLMKELDFLRQIIEEWTEFADAGGEEETEDDY</sequence>
<proteinExistence type="predicted"/>
<evidence type="ECO:0000313" key="4">
    <source>
        <dbReference type="Proteomes" id="UP000799757"/>
    </source>
</evidence>
<keyword evidence="2" id="KW-0472">Membrane</keyword>
<feature type="compositionally biased region" description="Basic and acidic residues" evidence="1">
    <location>
        <begin position="258"/>
        <end position="267"/>
    </location>
</feature>
<feature type="transmembrane region" description="Helical" evidence="2">
    <location>
        <begin position="19"/>
        <end position="36"/>
    </location>
</feature>